<evidence type="ECO:0000259" key="6">
    <source>
        <dbReference type="PROSITE" id="PS50158"/>
    </source>
</evidence>
<keyword evidence="3" id="KW-0479">Metal-binding</keyword>
<name>A0AA38C885_TAXCH</name>
<organism evidence="8 9">
    <name type="scientific">Taxus chinensis</name>
    <name type="common">Chinese yew</name>
    <name type="synonym">Taxus wallichiana var. chinensis</name>
    <dbReference type="NCBI Taxonomy" id="29808"/>
    <lineage>
        <taxon>Eukaryota</taxon>
        <taxon>Viridiplantae</taxon>
        <taxon>Streptophyta</taxon>
        <taxon>Embryophyta</taxon>
        <taxon>Tracheophyta</taxon>
        <taxon>Spermatophyta</taxon>
        <taxon>Pinopsida</taxon>
        <taxon>Pinidae</taxon>
        <taxon>Conifers II</taxon>
        <taxon>Cupressales</taxon>
        <taxon>Taxaceae</taxon>
        <taxon>Taxus</taxon>
    </lineage>
</organism>
<keyword evidence="3" id="KW-0863">Zinc-finger</keyword>
<keyword evidence="3" id="KW-0862">Zinc</keyword>
<dbReference type="InterPro" id="IPR001878">
    <property type="entry name" value="Znf_CCHC"/>
</dbReference>
<dbReference type="Pfam" id="PF17919">
    <property type="entry name" value="RT_RNaseH_2"/>
    <property type="match status" value="1"/>
</dbReference>
<feature type="compositionally biased region" description="Low complexity" evidence="5">
    <location>
        <begin position="1753"/>
        <end position="1776"/>
    </location>
</feature>
<dbReference type="Gene3D" id="3.10.20.370">
    <property type="match status" value="1"/>
</dbReference>
<protein>
    <recommendedName>
        <fullName evidence="10">Reverse transcriptase domain-containing protein</fullName>
    </recommendedName>
</protein>
<evidence type="ECO:0000256" key="5">
    <source>
        <dbReference type="SAM" id="MobiDB-lite"/>
    </source>
</evidence>
<keyword evidence="1" id="KW-0378">Hydrolase</keyword>
<proteinExistence type="predicted"/>
<dbReference type="PANTHER" id="PTHR31635">
    <property type="entry name" value="REVERSE TRANSCRIPTASE DOMAIN-CONTAINING PROTEIN-RELATED"/>
    <property type="match status" value="1"/>
</dbReference>
<feature type="region of interest" description="Disordered" evidence="5">
    <location>
        <begin position="563"/>
        <end position="588"/>
    </location>
</feature>
<keyword evidence="4" id="KW-0175">Coiled coil</keyword>
<dbReference type="InterPro" id="IPR043502">
    <property type="entry name" value="DNA/RNA_pol_sf"/>
</dbReference>
<dbReference type="GO" id="GO:0008270">
    <property type="term" value="F:zinc ion binding"/>
    <property type="evidence" value="ECO:0007669"/>
    <property type="project" value="UniProtKB-KW"/>
</dbReference>
<dbReference type="GO" id="GO:0008233">
    <property type="term" value="F:peptidase activity"/>
    <property type="evidence" value="ECO:0007669"/>
    <property type="project" value="UniProtKB-KW"/>
</dbReference>
<comment type="caution">
    <text evidence="8">The sequence shown here is derived from an EMBL/GenBank/DDBJ whole genome shotgun (WGS) entry which is preliminary data.</text>
</comment>
<feature type="coiled-coil region" evidence="4">
    <location>
        <begin position="786"/>
        <end position="813"/>
    </location>
</feature>
<dbReference type="SUPFAM" id="SSF57756">
    <property type="entry name" value="Retrovirus zinc finger-like domains"/>
    <property type="match status" value="1"/>
</dbReference>
<evidence type="ECO:0000256" key="1">
    <source>
        <dbReference type="ARBA" id="ARBA00022670"/>
    </source>
</evidence>
<feature type="compositionally biased region" description="Pro residues" evidence="5">
    <location>
        <begin position="1777"/>
        <end position="1795"/>
    </location>
</feature>
<dbReference type="SUPFAM" id="SSF56219">
    <property type="entry name" value="DNase I-like"/>
    <property type="match status" value="1"/>
</dbReference>
<accession>A0AA38C885</accession>
<evidence type="ECO:0000313" key="8">
    <source>
        <dbReference type="EMBL" id="KAH9292484.1"/>
    </source>
</evidence>
<dbReference type="GO" id="GO:0006508">
    <property type="term" value="P:proteolysis"/>
    <property type="evidence" value="ECO:0007669"/>
    <property type="project" value="UniProtKB-KW"/>
</dbReference>
<evidence type="ECO:0000259" key="7">
    <source>
        <dbReference type="PROSITE" id="PS50878"/>
    </source>
</evidence>
<feature type="region of interest" description="Disordered" evidence="5">
    <location>
        <begin position="1738"/>
        <end position="1818"/>
    </location>
</feature>
<feature type="compositionally biased region" description="Pro residues" evidence="5">
    <location>
        <begin position="1804"/>
        <end position="1818"/>
    </location>
</feature>
<evidence type="ECO:0000256" key="3">
    <source>
        <dbReference type="PROSITE-ProRule" id="PRU00047"/>
    </source>
</evidence>
<evidence type="ECO:0008006" key="10">
    <source>
        <dbReference type="Google" id="ProtNLM"/>
    </source>
</evidence>
<feature type="compositionally biased region" description="Basic and acidic residues" evidence="5">
    <location>
        <begin position="571"/>
        <end position="580"/>
    </location>
</feature>
<dbReference type="InterPro" id="IPR036691">
    <property type="entry name" value="Endo/exonu/phosph_ase_sf"/>
</dbReference>
<dbReference type="PROSITE" id="PS50158">
    <property type="entry name" value="ZF_CCHC"/>
    <property type="match status" value="1"/>
</dbReference>
<dbReference type="InterPro" id="IPR036875">
    <property type="entry name" value="Znf_CCHC_sf"/>
</dbReference>
<keyword evidence="1" id="KW-0645">Protease</keyword>
<keyword evidence="2" id="KW-0238">DNA-binding</keyword>
<dbReference type="EMBL" id="JAHRHJ020003125">
    <property type="protein sequence ID" value="KAH9292484.1"/>
    <property type="molecule type" value="Genomic_DNA"/>
</dbReference>
<sequence>MLKKDQVIRWEEAVIQDFEGIKDALKHAPVLAAPNYKRPFQIFSFASEYTIASVLLQKDENGIERPISFFSKALQVVELKYTIMEKQAFALVKATKVFKPYILSSKVVSYVPHTMVKDILLKELTNFNISTHHQAKLQLFKKINLETGSDGGEQGFADVVAASFAAEVLRPRRYKAVSSPHSGGINEKDAISFQGEKLKQGLSWADIIKKPSVSLAGTSHGPDSSKGSTPVIFQQELKDGEVHLHVPEDCIQRALTLLNIARTIGSPLGLDDSTRNRSRFLYARFCISCETDKILPDFITLHSKFGPWKQKVEYEAFNLRCRSCSKLGHFSSKCPEKKDITNKAESNPLDVNLKDDQSEPPLAGVDCSGSIPPSLSGHKGLSIPARKKSFKYVWRPKQSGMKFKMLNQSSSGGDSNIPELPLATSENPDITVDPVKVSDEVCGFWESDLLERIDCFNQYETEIINFYSELPTLSVSHCGSDASLQFSLVLKHSPSANLQHLRQLSSPSVRQDASGFLEEGEITPLSKNLLSKVISGHRMEGFEEVPDILYKEKKKMIDNWSATPSRVTRSKAKDKVDFGRSPKKGRPPKTLLRLQETEKAIADGIQSKLDLQELQTFHSTILDAYWMIIGDFNTPLTPAEKKGGKEALTASMEDLASFISNLSLMDLELKGNPFTWSNRRLGTDHIQVRLDRSLISNNWILNQEFHLSSLPRIGSDHNPIVLNLLSDIKTSHASFKFQKMWLDHEDFQDSLKEWWTGNGLGTCQFQLLEKLKNVKQKVKIWNKSVFGNVMAQKKDLQQQLEDLEQKVAFQGMTFEDNNQEKLLLSKFHNICAREESLWRQKSRAIWLKEGDRNTKFFHATTLQHRAHNKISEIAKADGSSSKDPAFIKSEAVRFFSSLLHDSSQLNDEAAAFMLRAIPDNLLSVETFKGLSRSVAEDELKTAVFSLDGDKAPGPDGFSAFFFQSCWEVCRLDLLNAINEFFRTGNLLKEFNNTHIVLAPKKADAKDFKDFRPISLVNVVYRIFTKVLALRLQPLLFSLISTQQSGFIKGRIIQDGVIMVHEAIHSMDKSNTEGMVIKLDMNKAFDRVSWQFLDMVLLKFGFQPKFRKIIQNCISTARFSVVINGSPSGFFSSTQGLRQGDPISPLLFIIMADSLSRTISKAIEDGWIKGYKPTSQDIITSHQLFADDTILLLMASLLEAKGIKIILKFYELASGQKINLLKSSIYFFNTPEKRQNKIARILGCPIHSLPATYLGLPLGVSKVSEQNNQPQSFLSQQPLPYGSIFWNNLLDTRSLLIKGTKWNLGNGANISFWQNNWSNLDLENDFIQIKDPLIQKYGCLVKDYIEDIDGQKRWKMLKLPGCNNQATLSSFQDELNLIPLDQNDIADELVWKDSTEGDYTVKAGYNSFFLSISRNFDWNRIWMKELSPRINHFMWLGLLMIIQTLPLGMIEHPFPPTFIIALSMISFAFLVLMRLPCEALELAGSKWVNQKYLPLALHWKIHSTVISWHAFWVSKNIACALFGGSKVAAAKRSLGGNIKLSQSLSITMGGAPKQTEPTCDPRWKQDEVLWNLLKIGGVSNFIERISGYDTRISAKFARLWKDGSITFRGVSYAVNEELIALVTGLDMDGVKFSSKRIDRKVEEAKFVEEGDDLIFTTGGILVSSIPPPFDEIARMMVRYITLEGRGFKVCFPHFILKSLEASIIAVKHSVGSLPLHQGVILLLHQHFLLHSPRHSISTPVAGSVPSGTPPAVQPPAHSSMPSPSSHHTAFPSMSSPSLPDPSSVPAPSPAIVPSPAPASSSVVPSPAPVPSPAFVPPPASPVPIPSRRILRSMKRAELQVAQDLLTMHHESPALDSSPPDAPVHSPVIASSTGPSLDDLSKDVAALKTLTANFSKSTGKRKVRDQEDLQANQVEEIYKKLFSLDSRIQASHLRHSTAMRAILTFHETQIKNICNLSNLPPTGWIHGIKKDIVFKEADKNDPAQISALGLISAFLALKAAVEKTITN</sequence>
<dbReference type="PROSITE" id="PS50878">
    <property type="entry name" value="RT_POL"/>
    <property type="match status" value="1"/>
</dbReference>
<dbReference type="PANTHER" id="PTHR31635:SF196">
    <property type="entry name" value="REVERSE TRANSCRIPTASE DOMAIN-CONTAINING PROTEIN-RELATED"/>
    <property type="match status" value="1"/>
</dbReference>
<evidence type="ECO:0000256" key="4">
    <source>
        <dbReference type="SAM" id="Coils"/>
    </source>
</evidence>
<evidence type="ECO:0000256" key="2">
    <source>
        <dbReference type="ARBA" id="ARBA00023125"/>
    </source>
</evidence>
<gene>
    <name evidence="8" type="ORF">KI387_042328</name>
</gene>
<dbReference type="Proteomes" id="UP000824469">
    <property type="component" value="Unassembled WGS sequence"/>
</dbReference>
<evidence type="ECO:0000313" key="9">
    <source>
        <dbReference type="Proteomes" id="UP000824469"/>
    </source>
</evidence>
<dbReference type="Gene3D" id="3.60.10.10">
    <property type="entry name" value="Endonuclease/exonuclease/phosphatase"/>
    <property type="match status" value="1"/>
</dbReference>
<dbReference type="Pfam" id="PF00078">
    <property type="entry name" value="RVT_1"/>
    <property type="match status" value="1"/>
</dbReference>
<dbReference type="CDD" id="cd01650">
    <property type="entry name" value="RT_nLTR_like"/>
    <property type="match status" value="1"/>
</dbReference>
<dbReference type="GO" id="GO:0003677">
    <property type="term" value="F:DNA binding"/>
    <property type="evidence" value="ECO:0007669"/>
    <property type="project" value="UniProtKB-KW"/>
</dbReference>
<feature type="domain" description="Reverse transcriptase" evidence="7">
    <location>
        <begin position="979"/>
        <end position="1257"/>
    </location>
</feature>
<dbReference type="InterPro" id="IPR000477">
    <property type="entry name" value="RT_dom"/>
</dbReference>
<feature type="domain" description="CCHC-type" evidence="6">
    <location>
        <begin position="320"/>
        <end position="336"/>
    </location>
</feature>
<reference evidence="8 9" key="1">
    <citation type="journal article" date="2021" name="Nat. Plants">
        <title>The Taxus genome provides insights into paclitaxel biosynthesis.</title>
        <authorList>
            <person name="Xiong X."/>
            <person name="Gou J."/>
            <person name="Liao Q."/>
            <person name="Li Y."/>
            <person name="Zhou Q."/>
            <person name="Bi G."/>
            <person name="Li C."/>
            <person name="Du R."/>
            <person name="Wang X."/>
            <person name="Sun T."/>
            <person name="Guo L."/>
            <person name="Liang H."/>
            <person name="Lu P."/>
            <person name="Wu Y."/>
            <person name="Zhang Z."/>
            <person name="Ro D.K."/>
            <person name="Shang Y."/>
            <person name="Huang S."/>
            <person name="Yan J."/>
        </authorList>
    </citation>
    <scope>NUCLEOTIDE SEQUENCE [LARGE SCALE GENOMIC DNA]</scope>
    <source>
        <strain evidence="8">Ta-2019</strain>
    </source>
</reference>
<dbReference type="InterPro" id="IPR041577">
    <property type="entry name" value="RT_RNaseH_2"/>
</dbReference>
<dbReference type="SUPFAM" id="SSF56672">
    <property type="entry name" value="DNA/RNA polymerases"/>
    <property type="match status" value="2"/>
</dbReference>
<keyword evidence="9" id="KW-1185">Reference proteome</keyword>